<dbReference type="GO" id="GO:0031499">
    <property type="term" value="C:TRAMP complex"/>
    <property type="evidence" value="ECO:0007669"/>
    <property type="project" value="TreeGrafter"/>
</dbReference>
<dbReference type="InterPro" id="IPR045862">
    <property type="entry name" value="Trf4-like"/>
</dbReference>
<dbReference type="OrthoDB" id="273917at2759"/>
<dbReference type="SUPFAM" id="SSF81631">
    <property type="entry name" value="PAP/OAS1 substrate-binding domain"/>
    <property type="match status" value="1"/>
</dbReference>
<sequence>MSQPRHVLQALVDIPTTFDYLTFKRPFNTTVMVKYKNNKNIINFNNFLKMSRQLPVPRGPSQPGTGQRREQRRPPGPNLHGESMYPQQFAPRIDYDLAIRGENRPSFYQFKGSQDNNRRPKYGRRSLSPRIDQYRPSYSDPYRDHPERFVPESNSREFNERSPQTNHDSSSDYRQGQRKPNNKYPTAPRRFERERKSSKKVLNRPSRGNGSYTRVASEREFLRTNRAPTPQLMLGMNLEADSAAKFLPIEDLSDSEEADMDLSGDDNNGTENKELRAIASSDGDSSRFCLKSDSHTLTTQGEVIKSKILCVENTSPNSKSVGKRRLHQETAEKECDSTPRWSNPDPYTALPPPDESQKKKKDVVKLIRKARIASEKKKDPEASTDDFISLNIEEKSAVSPTAPQAKNNPNKVRHKIINNSGNLPKSERAQDSKPVSKNIRSPASPRNKNSDNHKQSEKKGTRSKSSKKTSASDLTSDPNLGSRKRTARDEIKQPPLIYEKGVRPPPDGRILKDWLPYDEHSQTPWLIDHSSTKNMHDRLHMEILDFYHFVKPKWFEQSIRENLIYDLRRRVRNCYTGVDIISFGSFPAGLYLPTADLDLVMISDNYVQGGRPQYGYSPKQVRRFARFLEQERIVLRGSQECILKAKVPLVKYVDNLTGLRVDISFENTTGLVANKTFQNWKDTFPAMPILVTLIKQFLSMRGLNEPVNGGIGGFSVTCLVVSLLQHMPQVQEKTMIPEEHLGEVLMEFFDLYGNKFNTADTAISLNPARYIRKSELDQTYRKQVDKFSIIDPNNPKNDIAGGSRNSGAIKRAFKNAHGNLQRRMDELQNNSLISNRQPQSILSCILGGNYNSFKLQRDHLAHIYENKIGPLK</sequence>
<proteinExistence type="inferred from homology"/>
<dbReference type="Gene3D" id="1.10.1410.10">
    <property type="match status" value="1"/>
</dbReference>
<dbReference type="Proteomes" id="UP000285405">
    <property type="component" value="Unassembled WGS sequence"/>
</dbReference>
<dbReference type="GO" id="GO:0046872">
    <property type="term" value="F:metal ion binding"/>
    <property type="evidence" value="ECO:0007669"/>
    <property type="project" value="UniProtKB-KW"/>
</dbReference>
<feature type="compositionally biased region" description="Basic and acidic residues" evidence="5">
    <location>
        <begin position="327"/>
        <end position="337"/>
    </location>
</feature>
<dbReference type="InterPro" id="IPR002058">
    <property type="entry name" value="PAP_assoc"/>
</dbReference>
<dbReference type="InterPro" id="IPR054708">
    <property type="entry name" value="MTPAP-like_central"/>
</dbReference>
<dbReference type="GO" id="GO:0043634">
    <property type="term" value="P:polyadenylation-dependent ncRNA catabolic process"/>
    <property type="evidence" value="ECO:0007669"/>
    <property type="project" value="TreeGrafter"/>
</dbReference>
<evidence type="ECO:0000313" key="8">
    <source>
        <dbReference type="EMBL" id="RKF82507.1"/>
    </source>
</evidence>
<feature type="domain" description="PAP-associated" evidence="6">
    <location>
        <begin position="740"/>
        <end position="797"/>
    </location>
</feature>
<comment type="caution">
    <text evidence="8">The sequence shown here is derived from an EMBL/GenBank/DDBJ whole genome shotgun (WGS) entry which is preliminary data.</text>
</comment>
<dbReference type="AlphaFoldDB" id="A0A420J6U8"/>
<dbReference type="GO" id="GO:0016853">
    <property type="term" value="F:isomerase activity"/>
    <property type="evidence" value="ECO:0007669"/>
    <property type="project" value="UniProtKB-KW"/>
</dbReference>
<evidence type="ECO:0000256" key="4">
    <source>
        <dbReference type="ARBA" id="ARBA00022842"/>
    </source>
</evidence>
<dbReference type="EC" id="2.7.7.19" evidence="2"/>
<feature type="compositionally biased region" description="Basic and acidic residues" evidence="5">
    <location>
        <begin position="141"/>
        <end position="160"/>
    </location>
</feature>
<dbReference type="GO" id="GO:0003729">
    <property type="term" value="F:mRNA binding"/>
    <property type="evidence" value="ECO:0007669"/>
    <property type="project" value="TreeGrafter"/>
</dbReference>
<comment type="similarity">
    <text evidence="1">Belongs to the DNA polymerase type-B-like family.</text>
</comment>
<gene>
    <name evidence="8" type="ORF">GcC1_014008</name>
</gene>
<evidence type="ECO:0000259" key="6">
    <source>
        <dbReference type="Pfam" id="PF03828"/>
    </source>
</evidence>
<dbReference type="EMBL" id="MCBR01001427">
    <property type="protein sequence ID" value="RKF82507.1"/>
    <property type="molecule type" value="Genomic_DNA"/>
</dbReference>
<dbReference type="Pfam" id="PF03828">
    <property type="entry name" value="PAP_assoc"/>
    <property type="match status" value="1"/>
</dbReference>
<feature type="compositionally biased region" description="Basic and acidic residues" evidence="5">
    <location>
        <begin position="448"/>
        <end position="460"/>
    </location>
</feature>
<dbReference type="GO" id="GO:1990817">
    <property type="term" value="F:poly(A) RNA polymerase activity"/>
    <property type="evidence" value="ECO:0007669"/>
    <property type="project" value="UniProtKB-EC"/>
</dbReference>
<evidence type="ECO:0000256" key="2">
    <source>
        <dbReference type="ARBA" id="ARBA00012388"/>
    </source>
</evidence>
<dbReference type="GO" id="GO:0005730">
    <property type="term" value="C:nucleolus"/>
    <property type="evidence" value="ECO:0007669"/>
    <property type="project" value="TreeGrafter"/>
</dbReference>
<dbReference type="GO" id="GO:0010605">
    <property type="term" value="P:negative regulation of macromolecule metabolic process"/>
    <property type="evidence" value="ECO:0007669"/>
    <property type="project" value="UniProtKB-ARBA"/>
</dbReference>
<dbReference type="Gene3D" id="3.30.460.10">
    <property type="entry name" value="Beta Polymerase, domain 2"/>
    <property type="match status" value="1"/>
</dbReference>
<dbReference type="InterPro" id="IPR043519">
    <property type="entry name" value="NT_sf"/>
</dbReference>
<evidence type="ECO:0000259" key="7">
    <source>
        <dbReference type="Pfam" id="PF22600"/>
    </source>
</evidence>
<feature type="region of interest" description="Disordered" evidence="5">
    <location>
        <begin position="314"/>
        <end position="363"/>
    </location>
</feature>
<feature type="domain" description="Poly(A) RNA polymerase mitochondrial-like central palm" evidence="7">
    <location>
        <begin position="539"/>
        <end position="679"/>
    </location>
</feature>
<organism evidence="8 9">
    <name type="scientific">Golovinomyces cichoracearum</name>
    <dbReference type="NCBI Taxonomy" id="62708"/>
    <lineage>
        <taxon>Eukaryota</taxon>
        <taxon>Fungi</taxon>
        <taxon>Dikarya</taxon>
        <taxon>Ascomycota</taxon>
        <taxon>Pezizomycotina</taxon>
        <taxon>Leotiomycetes</taxon>
        <taxon>Erysiphales</taxon>
        <taxon>Erysiphaceae</taxon>
        <taxon>Golovinomyces</taxon>
    </lineage>
</organism>
<dbReference type="SUPFAM" id="SSF81301">
    <property type="entry name" value="Nucleotidyltransferase"/>
    <property type="match status" value="1"/>
</dbReference>
<feature type="compositionally biased region" description="Polar residues" evidence="5">
    <location>
        <begin position="433"/>
        <end position="447"/>
    </location>
</feature>
<feature type="compositionally biased region" description="Polar residues" evidence="5">
    <location>
        <begin position="398"/>
        <end position="410"/>
    </location>
</feature>
<name>A0A420J6U8_9PEZI</name>
<evidence type="ECO:0000313" key="9">
    <source>
        <dbReference type="Proteomes" id="UP000285405"/>
    </source>
</evidence>
<keyword evidence="8" id="KW-0413">Isomerase</keyword>
<dbReference type="CDD" id="cd05402">
    <property type="entry name" value="NT_PAP_TUTase"/>
    <property type="match status" value="1"/>
</dbReference>
<feature type="compositionally biased region" description="Polar residues" evidence="5">
    <location>
        <begin position="161"/>
        <end position="174"/>
    </location>
</feature>
<protein>
    <recommendedName>
        <fullName evidence="2">polynucleotide adenylyltransferase</fullName>
        <ecNumber evidence="2">2.7.7.19</ecNumber>
    </recommendedName>
</protein>
<evidence type="ECO:0000256" key="5">
    <source>
        <dbReference type="SAM" id="MobiDB-lite"/>
    </source>
</evidence>
<dbReference type="PANTHER" id="PTHR23092:SF15">
    <property type="entry name" value="INACTIVE NON-CANONICAL POLY(A) RNA POLYMERASE PROTEIN TRF4-2-RELATED"/>
    <property type="match status" value="1"/>
</dbReference>
<feature type="region of interest" description="Disordered" evidence="5">
    <location>
        <begin position="52"/>
        <end position="87"/>
    </location>
</feature>
<dbReference type="Pfam" id="PF22600">
    <property type="entry name" value="MTPAP-like_central"/>
    <property type="match status" value="1"/>
</dbReference>
<dbReference type="PANTHER" id="PTHR23092">
    <property type="entry name" value="POLY(A) RNA POLYMERASE"/>
    <property type="match status" value="1"/>
</dbReference>
<evidence type="ECO:0000256" key="1">
    <source>
        <dbReference type="ARBA" id="ARBA00008593"/>
    </source>
</evidence>
<keyword evidence="4" id="KW-0460">Magnesium</keyword>
<dbReference type="GO" id="GO:0031123">
    <property type="term" value="P:RNA 3'-end processing"/>
    <property type="evidence" value="ECO:0007669"/>
    <property type="project" value="TreeGrafter"/>
</dbReference>
<reference evidence="8 9" key="1">
    <citation type="journal article" date="2018" name="BMC Genomics">
        <title>Comparative genome analyses reveal sequence features reflecting distinct modes of host-adaptation between dicot and monocot powdery mildew.</title>
        <authorList>
            <person name="Wu Y."/>
            <person name="Ma X."/>
            <person name="Pan Z."/>
            <person name="Kale S.D."/>
            <person name="Song Y."/>
            <person name="King H."/>
            <person name="Zhang Q."/>
            <person name="Presley C."/>
            <person name="Deng X."/>
            <person name="Wei C.I."/>
            <person name="Xiao S."/>
        </authorList>
    </citation>
    <scope>NUCLEOTIDE SEQUENCE [LARGE SCALE GENOMIC DNA]</scope>
    <source>
        <strain evidence="8">UCSC1</strain>
    </source>
</reference>
<evidence type="ECO:0000256" key="3">
    <source>
        <dbReference type="ARBA" id="ARBA00022723"/>
    </source>
</evidence>
<accession>A0A420J6U8</accession>
<feature type="region of interest" description="Disordered" evidence="5">
    <location>
        <begin position="106"/>
        <end position="224"/>
    </location>
</feature>
<keyword evidence="3" id="KW-0479">Metal-binding</keyword>
<feature type="region of interest" description="Disordered" evidence="5">
    <location>
        <begin position="395"/>
        <end position="504"/>
    </location>
</feature>